<dbReference type="GO" id="GO:0004252">
    <property type="term" value="F:serine-type endopeptidase activity"/>
    <property type="evidence" value="ECO:0007669"/>
    <property type="project" value="InterPro"/>
</dbReference>
<organism evidence="8 9">
    <name type="scientific">Thermoactinomyces mirandus</name>
    <dbReference type="NCBI Taxonomy" id="2756294"/>
    <lineage>
        <taxon>Bacteria</taxon>
        <taxon>Bacillati</taxon>
        <taxon>Bacillota</taxon>
        <taxon>Bacilli</taxon>
        <taxon>Bacillales</taxon>
        <taxon>Thermoactinomycetaceae</taxon>
        <taxon>Thermoactinomyces</taxon>
    </lineage>
</organism>
<dbReference type="PANTHER" id="PTHR43390:SF1">
    <property type="entry name" value="CHLOROPLAST PROCESSING PEPTIDASE"/>
    <property type="match status" value="1"/>
</dbReference>
<dbReference type="EMBL" id="JACEOL010000004">
    <property type="protein sequence ID" value="MBA4601082.1"/>
    <property type="molecule type" value="Genomic_DNA"/>
</dbReference>
<evidence type="ECO:0000256" key="5">
    <source>
        <dbReference type="PIRSR" id="PIRSR600223-1"/>
    </source>
</evidence>
<dbReference type="NCBIfam" id="TIGR02227">
    <property type="entry name" value="sigpep_I_bact"/>
    <property type="match status" value="1"/>
</dbReference>
<gene>
    <name evidence="8" type="primary">lepB</name>
    <name evidence="8" type="ORF">H2C83_01810</name>
</gene>
<comment type="caution">
    <text evidence="8">The sequence shown here is derived from an EMBL/GenBank/DDBJ whole genome shotgun (WGS) entry which is preliminary data.</text>
</comment>
<dbReference type="RefSeq" id="WP_181737195.1">
    <property type="nucleotide sequence ID" value="NZ_JACEOL010000004.1"/>
</dbReference>
<feature type="active site" evidence="5">
    <location>
        <position position="38"/>
    </location>
</feature>
<dbReference type="InterPro" id="IPR019533">
    <property type="entry name" value="Peptidase_S26"/>
</dbReference>
<accession>A0A7W1XQ27</accession>
<dbReference type="Pfam" id="PF10502">
    <property type="entry name" value="Peptidase_S26"/>
    <property type="match status" value="1"/>
</dbReference>
<dbReference type="PRINTS" id="PR00727">
    <property type="entry name" value="LEADERPTASE"/>
</dbReference>
<dbReference type="InterPro" id="IPR036286">
    <property type="entry name" value="LexA/Signal_pep-like_sf"/>
</dbReference>
<sequence length="183" mass="21139">MFQVKRLYKWVLLLIYAILFSWAVNQYGIALSVVNGTSMQPTLRDGDYLLVNKLVFLWDKPERGDVITFRDPSDPSRYLVKRVMGVAGDTIQIKDGWLYRNGEKLKEEYIDSKIEDGNYGPVQVKPGTVFVMGDNRHRFASRDSRYETVGLVPFKLVEGKVEWILWPSSQRSDLLSSKENNLK</sequence>
<dbReference type="PANTHER" id="PTHR43390">
    <property type="entry name" value="SIGNAL PEPTIDASE I"/>
    <property type="match status" value="1"/>
</dbReference>
<dbReference type="InterPro" id="IPR019756">
    <property type="entry name" value="Pept_S26A_signal_pept_1_Ser-AS"/>
</dbReference>
<comment type="similarity">
    <text evidence="2 6">Belongs to the peptidase S26 family.</text>
</comment>
<evidence type="ECO:0000256" key="4">
    <source>
        <dbReference type="ARBA" id="ARBA00022801"/>
    </source>
</evidence>
<dbReference type="EC" id="3.4.21.89" evidence="6"/>
<dbReference type="PROSITE" id="PS00501">
    <property type="entry name" value="SPASE_I_1"/>
    <property type="match status" value="1"/>
</dbReference>
<evidence type="ECO:0000256" key="6">
    <source>
        <dbReference type="RuleBase" id="RU362042"/>
    </source>
</evidence>
<dbReference type="InterPro" id="IPR000223">
    <property type="entry name" value="Pept_S26A_signal_pept_1"/>
</dbReference>
<dbReference type="Gene3D" id="2.10.109.10">
    <property type="entry name" value="Umud Fragment, subunit A"/>
    <property type="match status" value="1"/>
</dbReference>
<evidence type="ECO:0000313" key="9">
    <source>
        <dbReference type="Proteomes" id="UP000538292"/>
    </source>
</evidence>
<keyword evidence="4 6" id="KW-0378">Hydrolase</keyword>
<evidence type="ECO:0000256" key="3">
    <source>
        <dbReference type="ARBA" id="ARBA00022670"/>
    </source>
</evidence>
<proteinExistence type="inferred from homology"/>
<comment type="subcellular location">
    <subcellularLocation>
        <location evidence="1">Cell membrane</location>
        <topology evidence="1">Single-pass type II membrane protein</topology>
    </subcellularLocation>
    <subcellularLocation>
        <location evidence="6">Membrane</location>
        <topology evidence="6">Single-pass type II membrane protein</topology>
    </subcellularLocation>
</comment>
<dbReference type="CDD" id="cd06530">
    <property type="entry name" value="S26_SPase_I"/>
    <property type="match status" value="1"/>
</dbReference>
<dbReference type="GO" id="GO:0006465">
    <property type="term" value="P:signal peptide processing"/>
    <property type="evidence" value="ECO:0007669"/>
    <property type="project" value="InterPro"/>
</dbReference>
<evidence type="ECO:0000259" key="7">
    <source>
        <dbReference type="Pfam" id="PF10502"/>
    </source>
</evidence>
<keyword evidence="3 6" id="KW-0645">Protease</keyword>
<evidence type="ECO:0000256" key="1">
    <source>
        <dbReference type="ARBA" id="ARBA00004401"/>
    </source>
</evidence>
<protein>
    <recommendedName>
        <fullName evidence="6">Signal peptidase I</fullName>
        <ecNumber evidence="6">3.4.21.89</ecNumber>
    </recommendedName>
</protein>
<feature type="domain" description="Peptidase S26" evidence="7">
    <location>
        <begin position="8"/>
        <end position="166"/>
    </location>
</feature>
<feature type="active site" evidence="5">
    <location>
        <position position="81"/>
    </location>
</feature>
<name>A0A7W1XQ27_9BACL</name>
<comment type="catalytic activity">
    <reaction evidence="6">
        <text>Cleavage of hydrophobic, N-terminal signal or leader sequences from secreted and periplasmic proteins.</text>
        <dbReference type="EC" id="3.4.21.89"/>
    </reaction>
</comment>
<evidence type="ECO:0000313" key="8">
    <source>
        <dbReference type="EMBL" id="MBA4601082.1"/>
    </source>
</evidence>
<dbReference type="GO" id="GO:0009003">
    <property type="term" value="F:signal peptidase activity"/>
    <property type="evidence" value="ECO:0007669"/>
    <property type="project" value="UniProtKB-EC"/>
</dbReference>
<dbReference type="Proteomes" id="UP000538292">
    <property type="component" value="Unassembled WGS sequence"/>
</dbReference>
<dbReference type="SUPFAM" id="SSF51306">
    <property type="entry name" value="LexA/Signal peptidase"/>
    <property type="match status" value="1"/>
</dbReference>
<evidence type="ECO:0000256" key="2">
    <source>
        <dbReference type="ARBA" id="ARBA00009370"/>
    </source>
</evidence>
<keyword evidence="9" id="KW-1185">Reference proteome</keyword>
<reference evidence="8 9" key="1">
    <citation type="submission" date="2020-07" db="EMBL/GenBank/DDBJ databases">
        <title>Thermoactinomyces phylogeny.</title>
        <authorList>
            <person name="Dunlap C."/>
        </authorList>
    </citation>
    <scope>NUCLEOTIDE SEQUENCE [LARGE SCALE GENOMIC DNA]</scope>
    <source>
        <strain evidence="8 9">AMNI-1</strain>
    </source>
</reference>
<dbReference type="GO" id="GO:0005886">
    <property type="term" value="C:plasma membrane"/>
    <property type="evidence" value="ECO:0007669"/>
    <property type="project" value="UniProtKB-SubCell"/>
</dbReference>
<dbReference type="AlphaFoldDB" id="A0A7W1XQ27"/>